<dbReference type="KEGG" id="lxy:O159_07990"/>
<dbReference type="SUPFAM" id="SSF82693">
    <property type="entry name" value="Multidrug efflux transporter AcrB pore domain, PN1, PN2, PC1 and PC2 subdomains"/>
    <property type="match status" value="1"/>
</dbReference>
<evidence type="ECO:0000256" key="1">
    <source>
        <dbReference type="SAM" id="MobiDB-lite"/>
    </source>
</evidence>
<gene>
    <name evidence="2" type="ORF">O159_07990</name>
</gene>
<dbReference type="EMBL" id="CP006734">
    <property type="protein sequence ID" value="AGW40956.1"/>
    <property type="molecule type" value="Genomic_DNA"/>
</dbReference>
<dbReference type="HOGENOM" id="CLU_1260127_0_0_11"/>
<accession>U3P5C6</accession>
<dbReference type="PANTHER" id="PTHR32063:SF0">
    <property type="entry name" value="SWARMING MOTILITY PROTEIN SWRC"/>
    <property type="match status" value="1"/>
</dbReference>
<dbReference type="Gene3D" id="3.30.70.1320">
    <property type="entry name" value="Multidrug efflux transporter AcrB pore domain like"/>
    <property type="match status" value="1"/>
</dbReference>
<dbReference type="Proteomes" id="UP000016743">
    <property type="component" value="Chromosome"/>
</dbReference>
<dbReference type="GO" id="GO:0042910">
    <property type="term" value="F:xenobiotic transmembrane transporter activity"/>
    <property type="evidence" value="ECO:0007669"/>
    <property type="project" value="TreeGrafter"/>
</dbReference>
<dbReference type="Pfam" id="PF00873">
    <property type="entry name" value="ACR_tran"/>
    <property type="match status" value="1"/>
</dbReference>
<keyword evidence="3" id="KW-1185">Reference proteome</keyword>
<dbReference type="GO" id="GO:0005886">
    <property type="term" value="C:plasma membrane"/>
    <property type="evidence" value="ECO:0007669"/>
    <property type="project" value="TreeGrafter"/>
</dbReference>
<name>U3P5C6_LEIXC</name>
<organism evidence="2 3">
    <name type="scientific">Leifsonia xyli subsp. cynodontis DSM 46306</name>
    <dbReference type="NCBI Taxonomy" id="1389489"/>
    <lineage>
        <taxon>Bacteria</taxon>
        <taxon>Bacillati</taxon>
        <taxon>Actinomycetota</taxon>
        <taxon>Actinomycetes</taxon>
        <taxon>Micrococcales</taxon>
        <taxon>Microbacteriaceae</taxon>
        <taxon>Leifsonia</taxon>
    </lineage>
</organism>
<dbReference type="InterPro" id="IPR001036">
    <property type="entry name" value="Acrflvin-R"/>
</dbReference>
<reference evidence="2 3" key="1">
    <citation type="journal article" date="2013" name="Genome Announc.">
        <title>Complete Genome Sequence of Leifsonia xyli subsp. cynodontis Strain DSM46306, a Gram-Positive Bacterial Pathogen of Grasses.</title>
        <authorList>
            <person name="Monteiro-Vitorello C.B."/>
            <person name="Zerillo M.M."/>
            <person name="Van Sluys M.A."/>
            <person name="Camargo L.E."/>
            <person name="Kitajima J.P."/>
        </authorList>
    </citation>
    <scope>NUCLEOTIDE SEQUENCE [LARGE SCALE GENOMIC DNA]</scope>
    <source>
        <strain evidence="2 3">DSM 46306</strain>
    </source>
</reference>
<sequence length="219" mass="23065">MRKLLSSALHNRPFVFVLAGVLCVTGTLAMAMLPRELLPPTTAPRFAIVTEYTAADPQAMDVRVSQPIATAIGSVDELASVSTVSSASNSLVLAGFHLGADLDAIEQRLDKAMDAAGRALPEGVRPMIRAASVDDVLIVQAALTPAEGGLSTATRQAVSAALAGIPGVRAGGARLTLEQEHERTGEARVTWTASGKRRHRVRASPSGRGRRTAERWSPR</sequence>
<dbReference type="Gene3D" id="3.30.70.1430">
    <property type="entry name" value="Multidrug efflux transporter AcrB pore domain"/>
    <property type="match status" value="1"/>
</dbReference>
<dbReference type="STRING" id="1389489.O159_07990"/>
<dbReference type="AlphaFoldDB" id="U3P5C6"/>
<dbReference type="OrthoDB" id="9807350at2"/>
<protein>
    <submittedName>
        <fullName evidence="2">Uncharacterized protein</fullName>
    </submittedName>
</protein>
<evidence type="ECO:0000313" key="2">
    <source>
        <dbReference type="EMBL" id="AGW40956.1"/>
    </source>
</evidence>
<proteinExistence type="predicted"/>
<dbReference type="RefSeq" id="WP_021754386.1">
    <property type="nucleotide sequence ID" value="NC_022438.1"/>
</dbReference>
<dbReference type="PANTHER" id="PTHR32063">
    <property type="match status" value="1"/>
</dbReference>
<dbReference type="eggNOG" id="COG0841">
    <property type="taxonomic scope" value="Bacteria"/>
</dbReference>
<feature type="region of interest" description="Disordered" evidence="1">
    <location>
        <begin position="179"/>
        <end position="219"/>
    </location>
</feature>
<dbReference type="Gene3D" id="1.20.1640.10">
    <property type="entry name" value="Multidrug efflux transporter AcrB transmembrane domain"/>
    <property type="match status" value="1"/>
</dbReference>
<evidence type="ECO:0000313" key="3">
    <source>
        <dbReference type="Proteomes" id="UP000016743"/>
    </source>
</evidence>